<dbReference type="WBParaSite" id="L893_g890.t1">
    <property type="protein sequence ID" value="L893_g890.t1"/>
    <property type="gene ID" value="L893_g890"/>
</dbReference>
<keyword evidence="2" id="KW-0472">Membrane</keyword>
<feature type="compositionally biased region" description="Basic and acidic residues" evidence="1">
    <location>
        <begin position="577"/>
        <end position="587"/>
    </location>
</feature>
<feature type="transmembrane region" description="Helical" evidence="2">
    <location>
        <begin position="312"/>
        <end position="333"/>
    </location>
</feature>
<organism evidence="3 4">
    <name type="scientific">Steinernema glaseri</name>
    <dbReference type="NCBI Taxonomy" id="37863"/>
    <lineage>
        <taxon>Eukaryota</taxon>
        <taxon>Metazoa</taxon>
        <taxon>Ecdysozoa</taxon>
        <taxon>Nematoda</taxon>
        <taxon>Chromadorea</taxon>
        <taxon>Rhabditida</taxon>
        <taxon>Tylenchina</taxon>
        <taxon>Panagrolaimomorpha</taxon>
        <taxon>Strongyloidoidea</taxon>
        <taxon>Steinernematidae</taxon>
        <taxon>Steinernema</taxon>
    </lineage>
</organism>
<feature type="region of interest" description="Disordered" evidence="1">
    <location>
        <begin position="83"/>
        <end position="109"/>
    </location>
</feature>
<proteinExistence type="predicted"/>
<dbReference type="AlphaFoldDB" id="A0A1I8ASZ2"/>
<sequence>MVLPYQIKHVSQRQMGQPASSNFIFSPIESKNVNLKLEISQEQSAEINQQSPLFRVLILLYSRPGLCGDSNIRYPHKHTCGPGLCETRDSASRDRDPGRDVPHSPDVDPNITQTSWKIVSNECLMSLFERFVHESLPNDSVKMISITVFTLFTTVAVLTSVTLCAEKQANKLNPQMPANKPNPAGESHVNITSRADQMLTCKTDPDLRERSNYNVTSTVLDKIDDFSPIKEDRSLRLLSQRRLKKNDVSQWSHNDCGIILAASVRLGTDGSHLLLGEDSMLSRRLSLKEWFSASWRPNPESYILSDDRVDTVFFHANFLFIFLPLLHVMFTILQMMRKDSSVLLEVPFPALKKKPPTPVRASTNETLSIPKNAAVAPRKESVAAPATCGNNSEEMKELLKAVQAMRYMMETMQKDIEMLKTHEKIQQQEMESIKQTLRSREESHRIEIEALKTRERQKDDRISELEKFVTHWREAVAMDLVSEPDEEEKDCKRAADPVVSAHPYPVTPKTLENWREDQRHLFMNVLFRDSERKKEVKNLLGAKGGDETVRDIENLHIGRQPPLRKAPSPKITPKANNPRDDQCDGKPIEASFSMETRGILENVGLNTSRRLPNLLDRSRNSVTPSPRERQQTRIRAGMRRNPVSDDFSDLDEEPYYSSDDHRAQSRFENVRSPIGDNRIRRRY</sequence>
<name>A0A1I8ASZ2_9BILA</name>
<keyword evidence="2" id="KW-0812">Transmembrane</keyword>
<feature type="compositionally biased region" description="Basic and acidic residues" evidence="1">
    <location>
        <begin position="86"/>
        <end position="106"/>
    </location>
</feature>
<keyword evidence="3" id="KW-1185">Reference proteome</keyword>
<evidence type="ECO:0000256" key="2">
    <source>
        <dbReference type="SAM" id="Phobius"/>
    </source>
</evidence>
<feature type="compositionally biased region" description="Basic and acidic residues" evidence="1">
    <location>
        <begin position="658"/>
        <end position="669"/>
    </location>
</feature>
<dbReference type="Proteomes" id="UP000095287">
    <property type="component" value="Unplaced"/>
</dbReference>
<evidence type="ECO:0000256" key="1">
    <source>
        <dbReference type="SAM" id="MobiDB-lite"/>
    </source>
</evidence>
<feature type="region of interest" description="Disordered" evidence="1">
    <location>
        <begin position="611"/>
        <end position="683"/>
    </location>
</feature>
<feature type="region of interest" description="Disordered" evidence="1">
    <location>
        <begin position="554"/>
        <end position="587"/>
    </location>
</feature>
<protein>
    <submittedName>
        <fullName evidence="4">SOAR domain-containing protein</fullName>
    </submittedName>
</protein>
<evidence type="ECO:0000313" key="3">
    <source>
        <dbReference type="Proteomes" id="UP000095287"/>
    </source>
</evidence>
<keyword evidence="2" id="KW-1133">Transmembrane helix</keyword>
<evidence type="ECO:0000313" key="4">
    <source>
        <dbReference type="WBParaSite" id="L893_g890.t1"/>
    </source>
</evidence>
<reference evidence="4" key="1">
    <citation type="submission" date="2016-11" db="UniProtKB">
        <authorList>
            <consortium name="WormBaseParasite"/>
        </authorList>
    </citation>
    <scope>IDENTIFICATION</scope>
</reference>
<accession>A0A1I8ASZ2</accession>